<protein>
    <submittedName>
        <fullName evidence="2">Uncharacterized protein</fullName>
    </submittedName>
</protein>
<dbReference type="OrthoDB" id="3031034at2759"/>
<organism evidence="2 3">
    <name type="scientific">Galerina marginata (strain CBS 339.88)</name>
    <dbReference type="NCBI Taxonomy" id="685588"/>
    <lineage>
        <taxon>Eukaryota</taxon>
        <taxon>Fungi</taxon>
        <taxon>Dikarya</taxon>
        <taxon>Basidiomycota</taxon>
        <taxon>Agaricomycotina</taxon>
        <taxon>Agaricomycetes</taxon>
        <taxon>Agaricomycetidae</taxon>
        <taxon>Agaricales</taxon>
        <taxon>Agaricineae</taxon>
        <taxon>Strophariaceae</taxon>
        <taxon>Galerina</taxon>
    </lineage>
</organism>
<dbReference type="Proteomes" id="UP000027222">
    <property type="component" value="Unassembled WGS sequence"/>
</dbReference>
<feature type="region of interest" description="Disordered" evidence="1">
    <location>
        <begin position="38"/>
        <end position="86"/>
    </location>
</feature>
<evidence type="ECO:0000256" key="1">
    <source>
        <dbReference type="SAM" id="MobiDB-lite"/>
    </source>
</evidence>
<keyword evidence="3" id="KW-1185">Reference proteome</keyword>
<evidence type="ECO:0000313" key="2">
    <source>
        <dbReference type="EMBL" id="KDR80343.1"/>
    </source>
</evidence>
<proteinExistence type="predicted"/>
<dbReference type="STRING" id="685588.A0A067TN10"/>
<dbReference type="AlphaFoldDB" id="A0A067TN10"/>
<feature type="compositionally biased region" description="Polar residues" evidence="1">
    <location>
        <begin position="72"/>
        <end position="86"/>
    </location>
</feature>
<accession>A0A067TN10</accession>
<feature type="compositionally biased region" description="Polar residues" evidence="1">
    <location>
        <begin position="38"/>
        <end position="57"/>
    </location>
</feature>
<gene>
    <name evidence="2" type="ORF">GALMADRAFT_153978</name>
</gene>
<reference evidence="3" key="1">
    <citation type="journal article" date="2014" name="Proc. Natl. Acad. Sci. U.S.A.">
        <title>Extensive sampling of basidiomycete genomes demonstrates inadequacy of the white-rot/brown-rot paradigm for wood decay fungi.</title>
        <authorList>
            <person name="Riley R."/>
            <person name="Salamov A.A."/>
            <person name="Brown D.W."/>
            <person name="Nagy L.G."/>
            <person name="Floudas D."/>
            <person name="Held B.W."/>
            <person name="Levasseur A."/>
            <person name="Lombard V."/>
            <person name="Morin E."/>
            <person name="Otillar R."/>
            <person name="Lindquist E.A."/>
            <person name="Sun H."/>
            <person name="LaButti K.M."/>
            <person name="Schmutz J."/>
            <person name="Jabbour D."/>
            <person name="Luo H."/>
            <person name="Baker S.E."/>
            <person name="Pisabarro A.G."/>
            <person name="Walton J.D."/>
            <person name="Blanchette R.A."/>
            <person name="Henrissat B."/>
            <person name="Martin F."/>
            <person name="Cullen D."/>
            <person name="Hibbett D.S."/>
            <person name="Grigoriev I.V."/>
        </authorList>
    </citation>
    <scope>NUCLEOTIDE SEQUENCE [LARGE SCALE GENOMIC DNA]</scope>
    <source>
        <strain evidence="3">CBS 339.88</strain>
    </source>
</reference>
<name>A0A067TN10_GALM3</name>
<sequence>MMYQSTHSMSTQFRDSAVTNKYCTPQLAQRIFSWRTSIPSGPSDVLQNPTASTSGTKPRTRQKPYTRPDQPIRSQPTSSADVYNGDTFESSNLYQESKMHPTILKENVRGTQDNQAPRFVIPRSSNDLPDRDRNPLITDFPGDIEEEYYRVILLHNQLWNKKRKVELRYLVQPSLEVMQQLMDAGASIQRVLQCARYIEAYSKSRGFNIDFDALCSQNQYCEPPPKQQMYESLEGTIKMPQARAFGEGWKVNPL</sequence>
<dbReference type="EMBL" id="KL142372">
    <property type="protein sequence ID" value="KDR80343.1"/>
    <property type="molecule type" value="Genomic_DNA"/>
</dbReference>
<dbReference type="HOGENOM" id="CLU_1094355_0_0_1"/>
<evidence type="ECO:0000313" key="3">
    <source>
        <dbReference type="Proteomes" id="UP000027222"/>
    </source>
</evidence>